<evidence type="ECO:0000313" key="2">
    <source>
        <dbReference type="EMBL" id="MBR9971790.1"/>
    </source>
</evidence>
<reference evidence="2 3" key="1">
    <citation type="submission" date="2021-04" db="EMBL/GenBank/DDBJ databases">
        <title>Magnetospirillum sulfuroxidans sp. nov., a facultative chemolithoautotrophic sulfur-oxidizing alphaproteobacterium isolated from freshwater sediment and proposals for Paramagetospirillum gen. nov., and Magnetospirillaceae fam. nov.</title>
        <authorList>
            <person name="Koziaeva V."/>
            <person name="Geelhoed J.S."/>
            <person name="Sorokin D.Y."/>
            <person name="Grouzdev D.S."/>
        </authorList>
    </citation>
    <scope>NUCLEOTIDE SEQUENCE [LARGE SCALE GENOMIC DNA]</scope>
    <source>
        <strain evidence="2 3">J10</strain>
    </source>
</reference>
<keyword evidence="3" id="KW-1185">Reference proteome</keyword>
<dbReference type="RefSeq" id="WP_211547899.1">
    <property type="nucleotide sequence ID" value="NZ_JAGTUF010000006.1"/>
</dbReference>
<organism evidence="2 3">
    <name type="scientific">Magnetospirillum sulfuroxidans</name>
    <dbReference type="NCBI Taxonomy" id="611300"/>
    <lineage>
        <taxon>Bacteria</taxon>
        <taxon>Pseudomonadati</taxon>
        <taxon>Pseudomonadota</taxon>
        <taxon>Alphaproteobacteria</taxon>
        <taxon>Rhodospirillales</taxon>
        <taxon>Rhodospirillaceae</taxon>
        <taxon>Magnetospirillum</taxon>
    </lineage>
</organism>
<dbReference type="Proteomes" id="UP000680714">
    <property type="component" value="Unassembled WGS sequence"/>
</dbReference>
<proteinExistence type="predicted"/>
<dbReference type="EMBL" id="JAGTUF010000006">
    <property type="protein sequence ID" value="MBR9971790.1"/>
    <property type="molecule type" value="Genomic_DNA"/>
</dbReference>
<feature type="compositionally biased region" description="Pro residues" evidence="1">
    <location>
        <begin position="11"/>
        <end position="21"/>
    </location>
</feature>
<evidence type="ECO:0000313" key="3">
    <source>
        <dbReference type="Proteomes" id="UP000680714"/>
    </source>
</evidence>
<feature type="region of interest" description="Disordered" evidence="1">
    <location>
        <begin position="1"/>
        <end position="67"/>
    </location>
</feature>
<protein>
    <submittedName>
        <fullName evidence="2">Uncharacterized protein</fullName>
    </submittedName>
</protein>
<accession>A0ABS5IBL7</accession>
<gene>
    <name evidence="2" type="ORF">KEC16_08680</name>
</gene>
<evidence type="ECO:0000256" key="1">
    <source>
        <dbReference type="SAM" id="MobiDB-lite"/>
    </source>
</evidence>
<name>A0ABS5IBL7_9PROT</name>
<feature type="compositionally biased region" description="Basic and acidic residues" evidence="1">
    <location>
        <begin position="25"/>
        <end position="36"/>
    </location>
</feature>
<sequence length="67" mass="7139">MGGFFSSTPTAPEPTPLPTPTDPEAEARAQRLETMNRNRRGRAGMVTTGERGVLTPVSGDAKRLLGE</sequence>
<comment type="caution">
    <text evidence="2">The sequence shown here is derived from an EMBL/GenBank/DDBJ whole genome shotgun (WGS) entry which is preliminary data.</text>
</comment>